<dbReference type="HOGENOM" id="CLU_1756706_0_0_6"/>
<proteinExistence type="predicted"/>
<evidence type="ECO:0000256" key="1">
    <source>
        <dbReference type="SAM" id="Phobius"/>
    </source>
</evidence>
<dbReference type="AlphaFoldDB" id="Q60C17"/>
<evidence type="ECO:0000313" key="3">
    <source>
        <dbReference type="Proteomes" id="UP000006821"/>
    </source>
</evidence>
<sequence length="148" mass="16094">MALFVPVSPPPPSGGIGHPPILVCITTDSLLRSRFDALRRSPARLHANTRRRLSMPPDNRTGMEKQEKKRAALRWGKTAIGGRWGLVAWGISGASAMAVAVWGLQTVAIPLIMLKTASWGIWGFGVFRESRAHLKQAGHDGKSVPPRD</sequence>
<name>Q60C17_METCA</name>
<dbReference type="EMBL" id="AE017282">
    <property type="protein sequence ID" value="AAU90467.1"/>
    <property type="molecule type" value="Genomic_DNA"/>
</dbReference>
<reference evidence="2 3" key="1">
    <citation type="journal article" date="2004" name="PLoS Biol.">
        <title>Genomic insights into methanotrophy: the complete genome sequence of Methylococcus capsulatus (Bath).</title>
        <authorList>
            <person name="Ward N.L."/>
            <person name="Larsen O."/>
            <person name="Sakwa J."/>
            <person name="Bruseth L."/>
            <person name="Khouri H.M."/>
            <person name="Durkin A.S."/>
            <person name="Dimitrov G."/>
            <person name="Jiang L."/>
            <person name="Scanlan D."/>
            <person name="Kang K.H."/>
            <person name="Lewis M.R."/>
            <person name="Nelson K.E."/>
            <person name="Methe B.A."/>
            <person name="Wu M."/>
            <person name="Heidelberg J.F."/>
            <person name="Paulsen I.T."/>
            <person name="Fouts D.E."/>
            <person name="Ravel J."/>
            <person name="Tettelin H."/>
            <person name="Ren Q."/>
            <person name="Read T.D."/>
            <person name="DeBoy R.T."/>
            <person name="Seshadri R."/>
            <person name="Salzberg S.L."/>
            <person name="Jensen H.B."/>
            <person name="Birkeland N.K."/>
            <person name="Nelson W.C."/>
            <person name="Dodson R.J."/>
            <person name="Grindhaug S.H."/>
            <person name="Holt I.E."/>
            <person name="Eidhammer I."/>
            <person name="Jonasen I."/>
            <person name="Vanaken S."/>
            <person name="Utterback T.R."/>
            <person name="Feldblyum T.V."/>
            <person name="Fraser C.M."/>
            <person name="Lillehaug J.R."/>
            <person name="Eisen J.A."/>
        </authorList>
    </citation>
    <scope>NUCLEOTIDE SEQUENCE [LARGE SCALE GENOMIC DNA]</scope>
    <source>
        <strain evidence="3">ATCC 33009 / NCIMB 11132 / Bath</strain>
    </source>
</reference>
<organism evidence="2 3">
    <name type="scientific">Methylococcus capsulatus (strain ATCC 33009 / NCIMB 11132 / Bath)</name>
    <dbReference type="NCBI Taxonomy" id="243233"/>
    <lineage>
        <taxon>Bacteria</taxon>
        <taxon>Pseudomonadati</taxon>
        <taxon>Pseudomonadota</taxon>
        <taxon>Gammaproteobacteria</taxon>
        <taxon>Methylococcales</taxon>
        <taxon>Methylococcaceae</taxon>
        <taxon>Methylococcus</taxon>
    </lineage>
</organism>
<keyword evidence="1" id="KW-0472">Membrane</keyword>
<keyword evidence="1" id="KW-1133">Transmembrane helix</keyword>
<gene>
    <name evidence="2" type="ordered locus">MCA0294</name>
</gene>
<dbReference type="Proteomes" id="UP000006821">
    <property type="component" value="Chromosome"/>
</dbReference>
<feature type="transmembrane region" description="Helical" evidence="1">
    <location>
        <begin position="84"/>
        <end position="102"/>
    </location>
</feature>
<dbReference type="eggNOG" id="ENOG5033CJA">
    <property type="taxonomic scope" value="Bacteria"/>
</dbReference>
<keyword evidence="1" id="KW-0812">Transmembrane</keyword>
<accession>Q60C17</accession>
<evidence type="ECO:0000313" key="2">
    <source>
        <dbReference type="EMBL" id="AAU90467.1"/>
    </source>
</evidence>
<dbReference type="KEGG" id="mca:MCA0294"/>
<protein>
    <submittedName>
        <fullName evidence="2">Uncharacterized protein</fullName>
    </submittedName>
</protein>
<dbReference type="STRING" id="243233.MCA0294"/>
<feature type="transmembrane region" description="Helical" evidence="1">
    <location>
        <begin position="108"/>
        <end position="127"/>
    </location>
</feature>